<organism evidence="2 3">
    <name type="scientific">Naja naja</name>
    <name type="common">Indian cobra</name>
    <dbReference type="NCBI Taxonomy" id="35670"/>
    <lineage>
        <taxon>Eukaryota</taxon>
        <taxon>Metazoa</taxon>
        <taxon>Chordata</taxon>
        <taxon>Craniata</taxon>
        <taxon>Vertebrata</taxon>
        <taxon>Euteleostomi</taxon>
        <taxon>Lepidosauria</taxon>
        <taxon>Squamata</taxon>
        <taxon>Bifurcata</taxon>
        <taxon>Unidentata</taxon>
        <taxon>Episquamata</taxon>
        <taxon>Toxicofera</taxon>
        <taxon>Serpentes</taxon>
        <taxon>Colubroidea</taxon>
        <taxon>Elapidae</taxon>
        <taxon>Elapinae</taxon>
        <taxon>Naja</taxon>
    </lineage>
</organism>
<dbReference type="OMA" id="RHEIDIF"/>
<protein>
    <recommendedName>
        <fullName evidence="1">HAT C-terminal dimerisation domain-containing protein</fullName>
    </recommendedName>
</protein>
<dbReference type="GeneTree" id="ENSGT00950000182812"/>
<dbReference type="InterPro" id="IPR008906">
    <property type="entry name" value="HATC_C_dom"/>
</dbReference>
<accession>A0A8C6Y931</accession>
<feature type="domain" description="HAT C-terminal dimerisation" evidence="1">
    <location>
        <begin position="502"/>
        <end position="577"/>
    </location>
</feature>
<dbReference type="AlphaFoldDB" id="A0A8C6Y931"/>
<dbReference type="SUPFAM" id="SSF53098">
    <property type="entry name" value="Ribonuclease H-like"/>
    <property type="match status" value="1"/>
</dbReference>
<evidence type="ECO:0000313" key="2">
    <source>
        <dbReference type="Ensembl" id="ENSNNAP00000024872.1"/>
    </source>
</evidence>
<dbReference type="InterPro" id="IPR012337">
    <property type="entry name" value="RNaseH-like_sf"/>
</dbReference>
<dbReference type="GO" id="GO:0046983">
    <property type="term" value="F:protein dimerization activity"/>
    <property type="evidence" value="ECO:0007669"/>
    <property type="project" value="InterPro"/>
</dbReference>
<reference evidence="2" key="1">
    <citation type="submission" date="2025-08" db="UniProtKB">
        <authorList>
            <consortium name="Ensembl"/>
        </authorList>
    </citation>
    <scope>IDENTIFICATION</scope>
</reference>
<dbReference type="OrthoDB" id="10061052at2759"/>
<dbReference type="Pfam" id="PF05699">
    <property type="entry name" value="Dimer_Tnp_hAT"/>
    <property type="match status" value="1"/>
</dbReference>
<sequence length="602" mass="69536">MSGPKKRKVDSKCRVFKREWTTKYFFTKVQSMLVCLIFQETLAVFKEYNLSRHFATKHGNYASKQSPQEREATAQRLMAKLQAQQNVFHRKTAIQETTIKASFMLSFILAKASKPLSEGEFLKECMIETAGLLCPKSKGKFEKFSLLRRTVTRRVELIDEDLVSKLNSKVEFFKFYSLALDESNDVKDTAQLLIFIRGISDNFEITEEFLAMEPLKGKTRGEDLYDRVSTVIEKMKLPWSKLANVTTDGTPNLTGKNLGLLKRIQDKVKDENPNQDVIFLHCIIHQESLCKSILQLNHVVNPVVKLLNFIRAKGLQHRQLIKFLVETDADHHDLLYHSRVGWLSLGKVFQQVWELKEEIGAFLKLKGKSDEFTELSDKNWLCDFAFAVDIFSHLNELNVKLQGKDQYVHDMYTNVKAFKSKLIFFSRQISDKVFTHFATLATQKETIQNVKKQSKSLDDLHAEFYRRFSDVEKIDQLLQLVACPLSQNPETAPEEVQLELIDLQSDFVLQEKFSSLELRDFYASLNEATFPNIWRMAQKILVLFGSTYVCEQTFSIMNINKAPHRSSLTDEHLRSILRIATTKLTPDFDALAKKGDQQHCSH</sequence>
<evidence type="ECO:0000259" key="1">
    <source>
        <dbReference type="Pfam" id="PF05699"/>
    </source>
</evidence>
<proteinExistence type="predicted"/>
<dbReference type="PANTHER" id="PTHR45913:SF9">
    <property type="entry name" value="GENERAL TRANSCRIPTION FACTOR II-I REPEAT DOMAIN-CONTAINING PROTEIN 2-LIKE-RELATED"/>
    <property type="match status" value="1"/>
</dbReference>
<dbReference type="Proteomes" id="UP000694559">
    <property type="component" value="Unplaced"/>
</dbReference>
<dbReference type="Ensembl" id="ENSNNAT00000026075.1">
    <property type="protein sequence ID" value="ENSNNAP00000024872.1"/>
    <property type="gene ID" value="ENSNNAG00000016311.1"/>
</dbReference>
<name>A0A8C6Y931_NAJNA</name>
<keyword evidence="3" id="KW-1185">Reference proteome</keyword>
<evidence type="ECO:0000313" key="3">
    <source>
        <dbReference type="Proteomes" id="UP000694559"/>
    </source>
</evidence>
<reference evidence="2" key="2">
    <citation type="submission" date="2025-09" db="UniProtKB">
        <authorList>
            <consortium name="Ensembl"/>
        </authorList>
    </citation>
    <scope>IDENTIFICATION</scope>
</reference>
<dbReference type="PANTHER" id="PTHR45913">
    <property type="entry name" value="EPM2A-INTERACTING PROTEIN 1"/>
    <property type="match status" value="1"/>
</dbReference>